<proteinExistence type="predicted"/>
<reference evidence="2" key="1">
    <citation type="journal article" date="2014" name="Science">
        <title>Ancient hybridizations among the ancestral genomes of bread wheat.</title>
        <authorList>
            <consortium name="International Wheat Genome Sequencing Consortium,"/>
            <person name="Marcussen T."/>
            <person name="Sandve S.R."/>
            <person name="Heier L."/>
            <person name="Spannagl M."/>
            <person name="Pfeifer M."/>
            <person name="Jakobsen K.S."/>
            <person name="Wulff B.B."/>
            <person name="Steuernagel B."/>
            <person name="Mayer K.F."/>
            <person name="Olsen O.A."/>
        </authorList>
    </citation>
    <scope>NUCLEOTIDE SEQUENCE [LARGE SCALE GENOMIC DNA]</scope>
    <source>
        <strain evidence="2">cv. AL8/78</strain>
    </source>
</reference>
<reference evidence="1" key="4">
    <citation type="submission" date="2019-03" db="UniProtKB">
        <authorList>
            <consortium name="EnsemblPlants"/>
        </authorList>
    </citation>
    <scope>IDENTIFICATION</scope>
</reference>
<reference evidence="2" key="2">
    <citation type="journal article" date="2017" name="Nat. Plants">
        <title>The Aegilops tauschii genome reveals multiple impacts of transposons.</title>
        <authorList>
            <person name="Zhao G."/>
            <person name="Zou C."/>
            <person name="Li K."/>
            <person name="Wang K."/>
            <person name="Li T."/>
            <person name="Gao L."/>
            <person name="Zhang X."/>
            <person name="Wang H."/>
            <person name="Yang Z."/>
            <person name="Liu X."/>
            <person name="Jiang W."/>
            <person name="Mao L."/>
            <person name="Kong X."/>
            <person name="Jiao Y."/>
            <person name="Jia J."/>
        </authorList>
    </citation>
    <scope>NUCLEOTIDE SEQUENCE [LARGE SCALE GENOMIC DNA]</scope>
    <source>
        <strain evidence="2">cv. AL8/78</strain>
    </source>
</reference>
<organism evidence="1 2">
    <name type="scientific">Aegilops tauschii subsp. strangulata</name>
    <name type="common">Goatgrass</name>
    <dbReference type="NCBI Taxonomy" id="200361"/>
    <lineage>
        <taxon>Eukaryota</taxon>
        <taxon>Viridiplantae</taxon>
        <taxon>Streptophyta</taxon>
        <taxon>Embryophyta</taxon>
        <taxon>Tracheophyta</taxon>
        <taxon>Spermatophyta</taxon>
        <taxon>Magnoliopsida</taxon>
        <taxon>Liliopsida</taxon>
        <taxon>Poales</taxon>
        <taxon>Poaceae</taxon>
        <taxon>BOP clade</taxon>
        <taxon>Pooideae</taxon>
        <taxon>Triticodae</taxon>
        <taxon>Triticeae</taxon>
        <taxon>Triticinae</taxon>
        <taxon>Aegilops</taxon>
    </lineage>
</organism>
<accession>A0A452ZUF6</accession>
<evidence type="ECO:0000313" key="1">
    <source>
        <dbReference type="EnsemblPlants" id="AET1Gv20920600.1"/>
    </source>
</evidence>
<evidence type="ECO:0000313" key="2">
    <source>
        <dbReference type="Proteomes" id="UP000015105"/>
    </source>
</evidence>
<dbReference type="AlphaFoldDB" id="A0A452ZUF6"/>
<reference evidence="1" key="5">
    <citation type="journal article" date="2021" name="G3 (Bethesda)">
        <title>Aegilops tauschii genome assembly Aet v5.0 features greater sequence contiguity and improved annotation.</title>
        <authorList>
            <person name="Wang L."/>
            <person name="Zhu T."/>
            <person name="Rodriguez J.C."/>
            <person name="Deal K.R."/>
            <person name="Dubcovsky J."/>
            <person name="McGuire P.E."/>
            <person name="Lux T."/>
            <person name="Spannagl M."/>
            <person name="Mayer K.F.X."/>
            <person name="Baldrich P."/>
            <person name="Meyers B.C."/>
            <person name="Huo N."/>
            <person name="Gu Y.Q."/>
            <person name="Zhou H."/>
            <person name="Devos K.M."/>
            <person name="Bennetzen J.L."/>
            <person name="Unver T."/>
            <person name="Budak H."/>
            <person name="Gulick P.J."/>
            <person name="Galiba G."/>
            <person name="Kalapos B."/>
            <person name="Nelson D.R."/>
            <person name="Li P."/>
            <person name="You F.M."/>
            <person name="Luo M.C."/>
            <person name="Dvorak J."/>
        </authorList>
    </citation>
    <scope>NUCLEOTIDE SEQUENCE [LARGE SCALE GENOMIC DNA]</scope>
    <source>
        <strain evidence="1">cv. AL8/78</strain>
    </source>
</reference>
<reference evidence="1" key="3">
    <citation type="journal article" date="2017" name="Nature">
        <title>Genome sequence of the progenitor of the wheat D genome Aegilops tauschii.</title>
        <authorList>
            <person name="Luo M.C."/>
            <person name="Gu Y.Q."/>
            <person name="Puiu D."/>
            <person name="Wang H."/>
            <person name="Twardziok S.O."/>
            <person name="Deal K.R."/>
            <person name="Huo N."/>
            <person name="Zhu T."/>
            <person name="Wang L."/>
            <person name="Wang Y."/>
            <person name="McGuire P.E."/>
            <person name="Liu S."/>
            <person name="Long H."/>
            <person name="Ramasamy R.K."/>
            <person name="Rodriguez J.C."/>
            <person name="Van S.L."/>
            <person name="Yuan L."/>
            <person name="Wang Z."/>
            <person name="Xia Z."/>
            <person name="Xiao L."/>
            <person name="Anderson O.D."/>
            <person name="Ouyang S."/>
            <person name="Liang Y."/>
            <person name="Zimin A.V."/>
            <person name="Pertea G."/>
            <person name="Qi P."/>
            <person name="Bennetzen J.L."/>
            <person name="Dai X."/>
            <person name="Dawson M.W."/>
            <person name="Muller H.G."/>
            <person name="Kugler K."/>
            <person name="Rivarola-Duarte L."/>
            <person name="Spannagl M."/>
            <person name="Mayer K.F.X."/>
            <person name="Lu F.H."/>
            <person name="Bevan M.W."/>
            <person name="Leroy P."/>
            <person name="Li P."/>
            <person name="You F.M."/>
            <person name="Sun Q."/>
            <person name="Liu Z."/>
            <person name="Lyons E."/>
            <person name="Wicker T."/>
            <person name="Salzberg S.L."/>
            <person name="Devos K.M."/>
            <person name="Dvorak J."/>
        </authorList>
    </citation>
    <scope>NUCLEOTIDE SEQUENCE [LARGE SCALE GENOMIC DNA]</scope>
    <source>
        <strain evidence="1">cv. AL8/78</strain>
    </source>
</reference>
<keyword evidence="2" id="KW-1185">Reference proteome</keyword>
<dbReference type="Gramene" id="AET1Gv20920600.1">
    <property type="protein sequence ID" value="AET1Gv20920600.1"/>
    <property type="gene ID" value="AET1Gv20920600"/>
</dbReference>
<name>A0A452ZUF6_AEGTS</name>
<dbReference type="Proteomes" id="UP000015105">
    <property type="component" value="Chromosome 1D"/>
</dbReference>
<protein>
    <submittedName>
        <fullName evidence="1">Uncharacterized protein</fullName>
    </submittedName>
</protein>
<sequence length="78" mass="8599">LAAMCWAMWNCHNKATFESKRMRSPFDVVCSACGYLNYWAGLMSGADREAMERGAKMLKTNASNLMRICAAPGNAMKG</sequence>
<dbReference type="EnsemblPlants" id="AET1Gv20920600.1">
    <property type="protein sequence ID" value="AET1Gv20920600.1"/>
    <property type="gene ID" value="AET1Gv20920600"/>
</dbReference>